<dbReference type="AlphaFoldDB" id="A0A0R1VV10"/>
<gene>
    <name evidence="1" type="ORF">FD16_GL001887</name>
</gene>
<protein>
    <submittedName>
        <fullName evidence="1">Uncharacterized protein</fullName>
    </submittedName>
</protein>
<dbReference type="EMBL" id="AZGF01000048">
    <property type="protein sequence ID" value="KRM09263.1"/>
    <property type="molecule type" value="Genomic_DNA"/>
</dbReference>
<dbReference type="Proteomes" id="UP000051820">
    <property type="component" value="Unassembled WGS sequence"/>
</dbReference>
<dbReference type="STRING" id="1423807.FD16_GL001887"/>
<accession>A0A0R1VV10</accession>
<dbReference type="PATRIC" id="fig|1423807.3.peg.1936"/>
<evidence type="ECO:0000313" key="2">
    <source>
        <dbReference type="Proteomes" id="UP000051820"/>
    </source>
</evidence>
<proteinExistence type="predicted"/>
<name>A0A0R1VV10_9LACO</name>
<keyword evidence="2" id="KW-1185">Reference proteome</keyword>
<comment type="caution">
    <text evidence="1">The sequence shown here is derived from an EMBL/GenBank/DDBJ whole genome shotgun (WGS) entry which is preliminary data.</text>
</comment>
<sequence length="55" mass="6224">MRLQKELLCKSMINLTNKEFKGSQKFSIGTFNNDDTGKVVLNDGYEYISNPKPAP</sequence>
<reference evidence="1 2" key="1">
    <citation type="journal article" date="2015" name="Genome Announc.">
        <title>Expanding the biotechnology potential of lactobacilli through comparative genomics of 213 strains and associated genera.</title>
        <authorList>
            <person name="Sun Z."/>
            <person name="Harris H.M."/>
            <person name="McCann A."/>
            <person name="Guo C."/>
            <person name="Argimon S."/>
            <person name="Zhang W."/>
            <person name="Yang X."/>
            <person name="Jeffery I.B."/>
            <person name="Cooney J.C."/>
            <person name="Kagawa T.F."/>
            <person name="Liu W."/>
            <person name="Song Y."/>
            <person name="Salvetti E."/>
            <person name="Wrobel A."/>
            <person name="Rasinkangas P."/>
            <person name="Parkhill J."/>
            <person name="Rea M.C."/>
            <person name="O'Sullivan O."/>
            <person name="Ritari J."/>
            <person name="Douillard F.P."/>
            <person name="Paul Ross R."/>
            <person name="Yang R."/>
            <person name="Briner A.E."/>
            <person name="Felis G.E."/>
            <person name="de Vos W.M."/>
            <person name="Barrangou R."/>
            <person name="Klaenhammer T.R."/>
            <person name="Caufield P.W."/>
            <person name="Cui Y."/>
            <person name="Zhang H."/>
            <person name="O'Toole P.W."/>
        </authorList>
    </citation>
    <scope>NUCLEOTIDE SEQUENCE [LARGE SCALE GENOMIC DNA]</scope>
    <source>
        <strain evidence="1 2">DSM 5007</strain>
    </source>
</reference>
<organism evidence="1 2">
    <name type="scientific">Paucilactobacillus suebicus DSM 5007 = KCTC 3549</name>
    <dbReference type="NCBI Taxonomy" id="1423807"/>
    <lineage>
        <taxon>Bacteria</taxon>
        <taxon>Bacillati</taxon>
        <taxon>Bacillota</taxon>
        <taxon>Bacilli</taxon>
        <taxon>Lactobacillales</taxon>
        <taxon>Lactobacillaceae</taxon>
        <taxon>Paucilactobacillus</taxon>
    </lineage>
</organism>
<evidence type="ECO:0000313" key="1">
    <source>
        <dbReference type="EMBL" id="KRM09263.1"/>
    </source>
</evidence>